<reference evidence="4 5" key="1">
    <citation type="journal article" date="2018" name="Mol. Genet. Genomics">
        <title>The red deer Cervus elaphus genome CerEla1.0: sequencing, annotating, genes, and chromosomes.</title>
        <authorList>
            <person name="Bana N.A."/>
            <person name="Nyiri A."/>
            <person name="Nagy J."/>
            <person name="Frank K."/>
            <person name="Nagy T."/>
            <person name="Steger V."/>
            <person name="Schiller M."/>
            <person name="Lakatos P."/>
            <person name="Sugar L."/>
            <person name="Horn P."/>
            <person name="Barta E."/>
            <person name="Orosz L."/>
        </authorList>
    </citation>
    <scope>NUCLEOTIDE SEQUENCE [LARGE SCALE GENOMIC DNA]</scope>
    <source>
        <strain evidence="4">Hungarian</strain>
    </source>
</reference>
<feature type="non-terminal residue" evidence="4">
    <location>
        <position position="1"/>
    </location>
</feature>
<dbReference type="GO" id="GO:0015020">
    <property type="term" value="F:glucuronosyltransferase activity"/>
    <property type="evidence" value="ECO:0007669"/>
    <property type="project" value="TreeGrafter"/>
</dbReference>
<keyword evidence="5" id="KW-1185">Reference proteome</keyword>
<dbReference type="OrthoDB" id="5835829at2759"/>
<sequence length="190" mass="21959">LCYTGCGFCEKVLVWPRGMSHWLNLKVILEKLMERGHKVTMLVTPQNFVIDYSKPSTMNFKILPTPQDRKANENRLNDFLDLSVNSAVYHWTILKKLQDTNYNVMIIDPMMPCGELIADILGNPSVHTLRYSMGGTMEKYCGQIPSSPSYAPVDMTGLTYKMTFMQSVQNLMLSIFFDFWLQQHDTQLWD</sequence>
<accession>A0A212D6F6</accession>
<dbReference type="AlphaFoldDB" id="A0A212D6F6"/>
<dbReference type="Proteomes" id="UP000242450">
    <property type="component" value="Chromosome 6"/>
</dbReference>
<evidence type="ECO:0000313" key="5">
    <source>
        <dbReference type="Proteomes" id="UP000242450"/>
    </source>
</evidence>
<comment type="similarity">
    <text evidence="1">Belongs to the UDP-glycosyltransferase family.</text>
</comment>
<evidence type="ECO:0000313" key="4">
    <source>
        <dbReference type="EMBL" id="OWK13766.1"/>
    </source>
</evidence>
<proteinExistence type="inferred from homology"/>
<dbReference type="PANTHER" id="PTHR48043:SF137">
    <property type="entry name" value="UDP-GLUCURONOSYLTRANSFERASE 2A3"/>
    <property type="match status" value="1"/>
</dbReference>
<dbReference type="SUPFAM" id="SSF53756">
    <property type="entry name" value="UDP-Glycosyltransferase/glycogen phosphorylase"/>
    <property type="match status" value="1"/>
</dbReference>
<keyword evidence="3" id="KW-0808">Transferase</keyword>
<dbReference type="Gene3D" id="3.40.50.2000">
    <property type="entry name" value="Glycogen Phosphorylase B"/>
    <property type="match status" value="1"/>
</dbReference>
<dbReference type="InterPro" id="IPR050271">
    <property type="entry name" value="UDP-glycosyltransferase"/>
</dbReference>
<comment type="caution">
    <text evidence="4">The sequence shown here is derived from an EMBL/GenBank/DDBJ whole genome shotgun (WGS) entry which is preliminary data.</text>
</comment>
<dbReference type="InterPro" id="IPR002213">
    <property type="entry name" value="UDP_glucos_trans"/>
</dbReference>
<evidence type="ECO:0000256" key="1">
    <source>
        <dbReference type="ARBA" id="ARBA00009995"/>
    </source>
</evidence>
<name>A0A212D6F6_CEREH</name>
<dbReference type="EMBL" id="MKHE01000006">
    <property type="protein sequence ID" value="OWK13766.1"/>
    <property type="molecule type" value="Genomic_DNA"/>
</dbReference>
<dbReference type="Pfam" id="PF00201">
    <property type="entry name" value="UDPGT"/>
    <property type="match status" value="1"/>
</dbReference>
<evidence type="ECO:0000256" key="3">
    <source>
        <dbReference type="ARBA" id="ARBA00022679"/>
    </source>
</evidence>
<organism evidence="4 5">
    <name type="scientific">Cervus elaphus hippelaphus</name>
    <name type="common">European red deer</name>
    <dbReference type="NCBI Taxonomy" id="46360"/>
    <lineage>
        <taxon>Eukaryota</taxon>
        <taxon>Metazoa</taxon>
        <taxon>Chordata</taxon>
        <taxon>Craniata</taxon>
        <taxon>Vertebrata</taxon>
        <taxon>Euteleostomi</taxon>
        <taxon>Mammalia</taxon>
        <taxon>Eutheria</taxon>
        <taxon>Laurasiatheria</taxon>
        <taxon>Artiodactyla</taxon>
        <taxon>Ruminantia</taxon>
        <taxon>Pecora</taxon>
        <taxon>Cervidae</taxon>
        <taxon>Cervinae</taxon>
        <taxon>Cervus</taxon>
    </lineage>
</organism>
<dbReference type="PANTHER" id="PTHR48043">
    <property type="entry name" value="EG:EG0003.4 PROTEIN-RELATED"/>
    <property type="match status" value="1"/>
</dbReference>
<keyword evidence="2" id="KW-0328">Glycosyltransferase</keyword>
<protein>
    <submittedName>
        <fullName evidence="4">Uncharacterized protein</fullName>
    </submittedName>
</protein>
<gene>
    <name evidence="4" type="ORF">Celaphus_00017435</name>
</gene>
<evidence type="ECO:0000256" key="2">
    <source>
        <dbReference type="ARBA" id="ARBA00022676"/>
    </source>
</evidence>